<dbReference type="Proteomes" id="UP001348641">
    <property type="component" value="Unassembled WGS sequence"/>
</dbReference>
<reference evidence="2 3" key="1">
    <citation type="submission" date="2023-07" db="EMBL/GenBank/DDBJ databases">
        <authorList>
            <person name="Girao M."/>
            <person name="Carvalho M.F."/>
        </authorList>
    </citation>
    <scope>NUCLEOTIDE SEQUENCE [LARGE SCALE GENOMIC DNA]</scope>
    <source>
        <strain evidence="2 3">66/93</strain>
    </source>
</reference>
<dbReference type="SUPFAM" id="SSF56112">
    <property type="entry name" value="Protein kinase-like (PK-like)"/>
    <property type="match status" value="1"/>
</dbReference>
<protein>
    <recommendedName>
        <fullName evidence="1">RamC N-terminal domain-containing protein</fullName>
    </recommendedName>
</protein>
<dbReference type="EMBL" id="JAUUCC010000086">
    <property type="protein sequence ID" value="MEE2053891.1"/>
    <property type="molecule type" value="Genomic_DNA"/>
</dbReference>
<feature type="domain" description="RamC N-terminal" evidence="1">
    <location>
        <begin position="3"/>
        <end position="175"/>
    </location>
</feature>
<dbReference type="InterPro" id="IPR011009">
    <property type="entry name" value="Kinase-like_dom_sf"/>
</dbReference>
<name>A0ABU7KX75_9ACTN</name>
<organism evidence="2 3">
    <name type="scientific">Nocardiopsis tropica</name>
    <dbReference type="NCBI Taxonomy" id="109330"/>
    <lineage>
        <taxon>Bacteria</taxon>
        <taxon>Bacillati</taxon>
        <taxon>Actinomycetota</taxon>
        <taxon>Actinomycetes</taxon>
        <taxon>Streptosporangiales</taxon>
        <taxon>Nocardiopsidaceae</taxon>
        <taxon>Nocardiopsis</taxon>
    </lineage>
</organism>
<gene>
    <name evidence="2" type="ORF">Q8A49_25655</name>
</gene>
<dbReference type="Pfam" id="PF25816">
    <property type="entry name" value="RamC_N"/>
    <property type="match status" value="1"/>
</dbReference>
<dbReference type="RefSeq" id="WP_330160802.1">
    <property type="nucleotide sequence ID" value="NZ_BAAAJA010000044.1"/>
</dbReference>
<evidence type="ECO:0000313" key="2">
    <source>
        <dbReference type="EMBL" id="MEE2053891.1"/>
    </source>
</evidence>
<proteinExistence type="predicted"/>
<dbReference type="Gene3D" id="1.10.510.10">
    <property type="entry name" value="Transferase(Phosphotransferase) domain 1"/>
    <property type="match status" value="1"/>
</dbReference>
<dbReference type="InterPro" id="IPR057929">
    <property type="entry name" value="RamC_N"/>
</dbReference>
<evidence type="ECO:0000313" key="3">
    <source>
        <dbReference type="Proteomes" id="UP001348641"/>
    </source>
</evidence>
<sequence length="292" mass="33194">MDGDDWVNFFPEVHNVPMQGWKIHVSARLENAEEISSRVWEYCIKGGIAFKLTPGLDRFRSKNIKYAPRVASGKLFTIYPTCDDQLRQVLEELGEELSGEQGPYILSDVRWGDGPLYTRYGAFAKRLADDGKGNGRISIENPNGQLEPDPRDVVFSPPAWVEPPEFLRPHIERHRQPITDDFPYQVTEAVHFSNGGGVYKATDRRSGRTVILKEARPFAGVDHSGDDAITRLRRERDMLQYLAEVPEVPECLGYHLVGDHEFLAQECIEGISLYSEGVKRNPLTRKLHPTFE</sequence>
<comment type="caution">
    <text evidence="2">The sequence shown here is derived from an EMBL/GenBank/DDBJ whole genome shotgun (WGS) entry which is preliminary data.</text>
</comment>
<accession>A0ABU7KX75</accession>
<evidence type="ECO:0000259" key="1">
    <source>
        <dbReference type="Pfam" id="PF25816"/>
    </source>
</evidence>